<dbReference type="STRING" id="745368.SAMN02745178_00891"/>
<organism evidence="1 2">
    <name type="scientific">Gemmiger formicilis</name>
    <dbReference type="NCBI Taxonomy" id="745368"/>
    <lineage>
        <taxon>Bacteria</taxon>
        <taxon>Bacillati</taxon>
        <taxon>Bacillota</taxon>
        <taxon>Clostridia</taxon>
        <taxon>Eubacteriales</taxon>
        <taxon>Gemmiger</taxon>
    </lineage>
</organism>
<name>A0A1T4WP21_9FIRM</name>
<keyword evidence="2" id="KW-1185">Reference proteome</keyword>
<accession>A0A1T4WP21</accession>
<dbReference type="EMBL" id="FUYF01000003">
    <property type="protein sequence ID" value="SKA79100.1"/>
    <property type="molecule type" value="Genomic_DNA"/>
</dbReference>
<evidence type="ECO:0008006" key="3">
    <source>
        <dbReference type="Google" id="ProtNLM"/>
    </source>
</evidence>
<reference evidence="1 2" key="1">
    <citation type="submission" date="2017-02" db="EMBL/GenBank/DDBJ databases">
        <authorList>
            <person name="Peterson S.W."/>
        </authorList>
    </citation>
    <scope>NUCLEOTIDE SEQUENCE [LARGE SCALE GENOMIC DNA]</scope>
    <source>
        <strain evidence="1 2">ATCC 27749</strain>
    </source>
</reference>
<protein>
    <recommendedName>
        <fullName evidence="3">HlyD family secretion protein</fullName>
    </recommendedName>
</protein>
<dbReference type="AlphaFoldDB" id="A0A1T4WP21"/>
<evidence type="ECO:0000313" key="1">
    <source>
        <dbReference type="EMBL" id="SKA79100.1"/>
    </source>
</evidence>
<dbReference type="OrthoDB" id="1955294at2"/>
<gene>
    <name evidence="1" type="ORF">SAMN02745178_00891</name>
</gene>
<dbReference type="Proteomes" id="UP000190286">
    <property type="component" value="Unassembled WGS sequence"/>
</dbReference>
<evidence type="ECO:0000313" key="2">
    <source>
        <dbReference type="Proteomes" id="UP000190286"/>
    </source>
</evidence>
<dbReference type="RefSeq" id="WP_078783890.1">
    <property type="nucleotide sequence ID" value="NZ_FUYF01000003.1"/>
</dbReference>
<sequence>MSNRQDRPLAKKLLHALGLLALALFLLYVAVQFVLIFHRSYKTETAIRYTLAESLNLTGVVAFDAVDVPGSGNLGYLVQDGERVTNGTVVAECYTDDTQGLQRERLDRLERSITLLTKSQNSAGSELSVLTNQTKQALYNLLDKLDTAQYTGISDAQDSFLLAQNRLQISTGQTADFSQSIAALQTEYDGIKAQLDTLQTVTATTNGYFSRTEASPAIRTDCRALADADPATLQKMLADGFPAADTNRAGQIVTGFSWKFYAVCDLDTAARFDGLSTVKISVPGKQNTPLSATVEEVTEDKDNGIAKIVLQCQTISAEVLGLGCETVQVDLKTYEGIRIDKAALHIVNGQRGVYVKYGNLQRFLKITTLYENDSYILVPEDGKLGSANEVRLYDEIIVQGTNLEDGKLL</sequence>
<proteinExistence type="predicted"/>
<dbReference type="GeneID" id="93337374"/>